<dbReference type="GO" id="GO:0006672">
    <property type="term" value="P:ceramide metabolic process"/>
    <property type="evidence" value="ECO:0007669"/>
    <property type="project" value="InterPro"/>
</dbReference>
<dbReference type="EMBL" id="JAJUWU010000014">
    <property type="protein sequence ID" value="MCE7029037.1"/>
    <property type="molecule type" value="Genomic_DNA"/>
</dbReference>
<evidence type="ECO:0000256" key="1">
    <source>
        <dbReference type="ARBA" id="ARBA00004141"/>
    </source>
</evidence>
<keyword evidence="4 8" id="KW-1133">Transmembrane helix</keyword>
<feature type="binding site" evidence="7">
    <location>
        <position position="190"/>
    </location>
    <ligand>
        <name>Zn(2+)</name>
        <dbReference type="ChEBI" id="CHEBI:29105"/>
        <note>catalytic</note>
    </ligand>
</feature>
<dbReference type="Pfam" id="PF05875">
    <property type="entry name" value="Ceramidase"/>
    <property type="match status" value="1"/>
</dbReference>
<comment type="subcellular location">
    <subcellularLocation>
        <location evidence="1">Membrane</location>
        <topology evidence="1">Multi-pass membrane protein</topology>
    </subcellularLocation>
</comment>
<keyword evidence="6" id="KW-0106">Calcium</keyword>
<protein>
    <submittedName>
        <fullName evidence="9">Ceramidase</fullName>
    </submittedName>
</protein>
<evidence type="ECO:0000313" key="10">
    <source>
        <dbReference type="Proteomes" id="UP001139035"/>
    </source>
</evidence>
<feature type="transmembrane region" description="Helical" evidence="8">
    <location>
        <begin position="134"/>
        <end position="152"/>
    </location>
</feature>
<dbReference type="RefSeq" id="WP_233720039.1">
    <property type="nucleotide sequence ID" value="NZ_JAJUWU010000014.1"/>
</dbReference>
<dbReference type="GO" id="GO:0016811">
    <property type="term" value="F:hydrolase activity, acting on carbon-nitrogen (but not peptide) bonds, in linear amides"/>
    <property type="evidence" value="ECO:0007669"/>
    <property type="project" value="InterPro"/>
</dbReference>
<comment type="cofactor">
    <cofactor evidence="7">
        <name>Zn(2+)</name>
        <dbReference type="ChEBI" id="CHEBI:29105"/>
    </cofactor>
</comment>
<keyword evidence="7" id="KW-0862">Zinc</keyword>
<feature type="binding site" evidence="6">
    <location>
        <position position="21"/>
    </location>
    <ligand>
        <name>Ca(2+)</name>
        <dbReference type="ChEBI" id="CHEBI:29108"/>
    </ligand>
</feature>
<dbReference type="AlphaFoldDB" id="A0A9X1T5D1"/>
<dbReference type="Proteomes" id="UP001139035">
    <property type="component" value="Unassembled WGS sequence"/>
</dbReference>
<keyword evidence="3" id="KW-0378">Hydrolase</keyword>
<feature type="binding site" evidence="6">
    <location>
        <position position="12"/>
    </location>
    <ligand>
        <name>Ca(2+)</name>
        <dbReference type="ChEBI" id="CHEBI:29108"/>
    </ligand>
</feature>
<evidence type="ECO:0000256" key="8">
    <source>
        <dbReference type="SAM" id="Phobius"/>
    </source>
</evidence>
<evidence type="ECO:0000256" key="3">
    <source>
        <dbReference type="ARBA" id="ARBA00022801"/>
    </source>
</evidence>
<evidence type="ECO:0000256" key="6">
    <source>
        <dbReference type="PIRSR" id="PIRSR608901-1"/>
    </source>
</evidence>
<evidence type="ECO:0000256" key="5">
    <source>
        <dbReference type="ARBA" id="ARBA00023136"/>
    </source>
</evidence>
<evidence type="ECO:0000256" key="2">
    <source>
        <dbReference type="ARBA" id="ARBA00022692"/>
    </source>
</evidence>
<keyword evidence="10" id="KW-1185">Reference proteome</keyword>
<feature type="transmembrane region" description="Helical" evidence="8">
    <location>
        <begin position="54"/>
        <end position="70"/>
    </location>
</feature>
<dbReference type="GO" id="GO:0016020">
    <property type="term" value="C:membrane"/>
    <property type="evidence" value="ECO:0007669"/>
    <property type="project" value="UniProtKB-SubCell"/>
</dbReference>
<name>A0A9X1T5D1_9HYPH</name>
<evidence type="ECO:0000313" key="9">
    <source>
        <dbReference type="EMBL" id="MCE7029037.1"/>
    </source>
</evidence>
<feature type="binding site" evidence="7">
    <location>
        <position position="70"/>
    </location>
    <ligand>
        <name>Zn(2+)</name>
        <dbReference type="ChEBI" id="CHEBI:29105"/>
        <note>catalytic</note>
    </ligand>
</feature>
<keyword evidence="6" id="KW-0479">Metal-binding</keyword>
<evidence type="ECO:0000256" key="7">
    <source>
        <dbReference type="PIRSR" id="PIRSR608901-2"/>
    </source>
</evidence>
<feature type="transmembrane region" description="Helical" evidence="8">
    <location>
        <begin position="159"/>
        <end position="177"/>
    </location>
</feature>
<feature type="transmembrane region" description="Helical" evidence="8">
    <location>
        <begin position="192"/>
        <end position="209"/>
    </location>
</feature>
<evidence type="ECO:0000256" key="4">
    <source>
        <dbReference type="ARBA" id="ARBA00022989"/>
    </source>
</evidence>
<feature type="transmembrane region" description="Helical" evidence="8">
    <location>
        <begin position="25"/>
        <end position="42"/>
    </location>
</feature>
<organism evidence="9 10">
    <name type="scientific">Jiella avicenniae</name>
    <dbReference type="NCBI Taxonomy" id="2907202"/>
    <lineage>
        <taxon>Bacteria</taxon>
        <taxon>Pseudomonadati</taxon>
        <taxon>Pseudomonadota</taxon>
        <taxon>Alphaproteobacteria</taxon>
        <taxon>Hyphomicrobiales</taxon>
        <taxon>Aurantimonadaceae</taxon>
        <taxon>Jiella</taxon>
    </lineage>
</organism>
<accession>A0A9X1T5D1</accession>
<reference evidence="9" key="1">
    <citation type="submission" date="2022-01" db="EMBL/GenBank/DDBJ databases">
        <title>Jiella avicenniae sp. nov., a novel endophytic bacterium isolated from bark of Avicennia marina.</title>
        <authorList>
            <person name="Tuo L."/>
        </authorList>
    </citation>
    <scope>NUCLEOTIDE SEQUENCE</scope>
    <source>
        <strain evidence="9">CBK1P-4</strain>
    </source>
</reference>
<proteinExistence type="predicted"/>
<comment type="caution">
    <text evidence="9">The sequence shown here is derived from an EMBL/GenBank/DDBJ whole genome shotgun (WGS) entry which is preliminary data.</text>
</comment>
<dbReference type="GO" id="GO:0046872">
    <property type="term" value="F:metal ion binding"/>
    <property type="evidence" value="ECO:0007669"/>
    <property type="project" value="UniProtKB-KW"/>
</dbReference>
<feature type="transmembrane region" description="Helical" evidence="8">
    <location>
        <begin position="100"/>
        <end position="122"/>
    </location>
</feature>
<keyword evidence="5 8" id="KW-0472">Membrane</keyword>
<feature type="transmembrane region" description="Helical" evidence="8">
    <location>
        <begin position="76"/>
        <end position="93"/>
    </location>
</feature>
<gene>
    <name evidence="9" type="ORF">LZD57_13645</name>
</gene>
<dbReference type="InterPro" id="IPR008901">
    <property type="entry name" value="ACER"/>
</dbReference>
<feature type="binding site" evidence="7">
    <location>
        <position position="194"/>
    </location>
    <ligand>
        <name>Zn(2+)</name>
        <dbReference type="ChEBI" id="CHEBI:29105"/>
        <note>catalytic</note>
    </ligand>
</feature>
<keyword evidence="2 8" id="KW-0812">Transmembrane</keyword>
<sequence>MDWSASIDAYCERTSAQFWAEPLNAWSNLAFIAVGLVGLSLWKMRGGRDLPSQALCVLVLVIGIGSFLFHTFATRWASLADVLPIAVFIYGYFALALSRFFGLSALISGFCTAGFMAASFLAEPVFSTLVGSSAGYLPALFAMLVIGGILVSRKQEPGGLVLAAGATFLVSLTFRMLDTPLCGLWPLGTHPLWHLLNAVTLGLLLAAAIDTDRKTGQPRLARVPSTAGR</sequence>